<name>A0A4R1J8M9_9GAMM</name>
<dbReference type="SUPFAM" id="SSF56317">
    <property type="entry name" value="Carbon-nitrogen hydrolase"/>
    <property type="match status" value="1"/>
</dbReference>
<evidence type="ECO:0000313" key="3">
    <source>
        <dbReference type="EMBL" id="TCK46717.1"/>
    </source>
</evidence>
<gene>
    <name evidence="3" type="ORF">EV690_3303</name>
</gene>
<protein>
    <submittedName>
        <fullName evidence="3">Nitrilase</fullName>
    </submittedName>
</protein>
<dbReference type="InterPro" id="IPR003010">
    <property type="entry name" value="C-N_Hydrolase"/>
</dbReference>
<evidence type="ECO:0000256" key="1">
    <source>
        <dbReference type="ARBA" id="ARBA00022801"/>
    </source>
</evidence>
<dbReference type="CDD" id="cd07572">
    <property type="entry name" value="nit"/>
    <property type="match status" value="1"/>
</dbReference>
<dbReference type="EMBL" id="SMGD01000017">
    <property type="protein sequence ID" value="TCK46717.1"/>
    <property type="molecule type" value="Genomic_DNA"/>
</dbReference>
<sequence>MTQPTLIAAIQLNSGDDVAANLSLASDWVGQAASLGARYVVLPEYFYWMGEDEMQRVDLGEPFGHGPLQQAMSNLAKRHQIYLAAGTLPIVSPLANHVYNSQLLFGPQGDCLSRYDKIHLFGFDDGTLRYQESDVLASGRQVTDYNLDFARVRTSICYDLRFPELYRHPGAYELISMAAAFTYPTGQAHWHTLLQARAIENQCYLVASAQTGTHPGGKQTFGHSLIIDPWGTILDECVSGNGMAIAEFNLEHLTQIRQKLPALSHRVL</sequence>
<dbReference type="GO" id="GO:0016811">
    <property type="term" value="F:hydrolase activity, acting on carbon-nitrogen (but not peptide) bonds, in linear amides"/>
    <property type="evidence" value="ECO:0007669"/>
    <property type="project" value="InterPro"/>
</dbReference>
<dbReference type="OrthoDB" id="9811121at2"/>
<reference evidence="3 4" key="1">
    <citation type="submission" date="2019-03" db="EMBL/GenBank/DDBJ databases">
        <title>Genomic Encyclopedia of Type Strains, Phase IV (KMG-IV): sequencing the most valuable type-strain genomes for metagenomic binning, comparative biology and taxonomic classification.</title>
        <authorList>
            <person name="Goeker M."/>
        </authorList>
    </citation>
    <scope>NUCLEOTIDE SEQUENCE [LARGE SCALE GENOMIC DNA]</scope>
    <source>
        <strain evidence="3 4">DSM 18577</strain>
    </source>
</reference>
<dbReference type="RefSeq" id="WP_131914048.1">
    <property type="nucleotide sequence ID" value="NZ_OU594967.1"/>
</dbReference>
<keyword evidence="4" id="KW-1185">Reference proteome</keyword>
<dbReference type="Gene3D" id="3.60.110.10">
    <property type="entry name" value="Carbon-nitrogen hydrolase"/>
    <property type="match status" value="1"/>
</dbReference>
<keyword evidence="1" id="KW-0378">Hydrolase</keyword>
<evidence type="ECO:0000313" key="4">
    <source>
        <dbReference type="Proteomes" id="UP000295565"/>
    </source>
</evidence>
<feature type="domain" description="CN hydrolase" evidence="2">
    <location>
        <begin position="5"/>
        <end position="250"/>
    </location>
</feature>
<dbReference type="AlphaFoldDB" id="A0A4R1J8M9"/>
<proteinExistence type="predicted"/>
<organism evidence="3 4">
    <name type="scientific">Celerinatantimonas diazotrophica</name>
    <dbReference type="NCBI Taxonomy" id="412034"/>
    <lineage>
        <taxon>Bacteria</taxon>
        <taxon>Pseudomonadati</taxon>
        <taxon>Pseudomonadota</taxon>
        <taxon>Gammaproteobacteria</taxon>
        <taxon>Celerinatantimonadaceae</taxon>
        <taxon>Celerinatantimonas</taxon>
    </lineage>
</organism>
<evidence type="ECO:0000259" key="2">
    <source>
        <dbReference type="PROSITE" id="PS50263"/>
    </source>
</evidence>
<dbReference type="InterPro" id="IPR036526">
    <property type="entry name" value="C-N_Hydrolase_sf"/>
</dbReference>
<comment type="caution">
    <text evidence="3">The sequence shown here is derived from an EMBL/GenBank/DDBJ whole genome shotgun (WGS) entry which is preliminary data.</text>
</comment>
<dbReference type="PANTHER" id="PTHR23088">
    <property type="entry name" value="NITRILASE-RELATED"/>
    <property type="match status" value="1"/>
</dbReference>
<dbReference type="Proteomes" id="UP000295565">
    <property type="component" value="Unassembled WGS sequence"/>
</dbReference>
<dbReference type="Pfam" id="PF00795">
    <property type="entry name" value="CN_hydrolase"/>
    <property type="match status" value="1"/>
</dbReference>
<dbReference type="PANTHER" id="PTHR23088:SF27">
    <property type="entry name" value="DEAMINATED GLUTATHIONE AMIDASE"/>
    <property type="match status" value="1"/>
</dbReference>
<accession>A0A4R1J8M9</accession>
<dbReference type="InterPro" id="IPR045254">
    <property type="entry name" value="Nit1/2_C-N_Hydrolase"/>
</dbReference>
<dbReference type="PROSITE" id="PS50263">
    <property type="entry name" value="CN_HYDROLASE"/>
    <property type="match status" value="1"/>
</dbReference>